<keyword evidence="4" id="KW-1185">Reference proteome</keyword>
<feature type="compositionally biased region" description="Polar residues" evidence="1">
    <location>
        <begin position="166"/>
        <end position="177"/>
    </location>
</feature>
<sequence length="202" mass="22777">MNSTASTNASRALRLLLALVLLSGLLGLGACAHSPTDQSIDDQADLQLTVQTFHRDMRWMRWEAAAMVVSPEKRDAFLARYDELGEDFHISNIEIKALEHHKTEVIVELEQESYMKPAMVVKKKRYIEVWKKPESDWFMTRRMLKDDYVKMKKLEAKRALLKGQKSGASAESDSAETPQVADDATTDPSTDDAESDDATTIE</sequence>
<dbReference type="AlphaFoldDB" id="A0A2Z4FPS9"/>
<dbReference type="EMBL" id="CP030032">
    <property type="protein sequence ID" value="AWV90910.1"/>
    <property type="molecule type" value="Genomic_DNA"/>
</dbReference>
<accession>A0A2Z4FPS9</accession>
<reference evidence="3 4" key="1">
    <citation type="submission" date="2018-06" db="EMBL/GenBank/DDBJ databases">
        <title>Lujinxingia sediminis gen. nov. sp. nov., a new facultative anaerobic member of the class Deltaproteobacteria, and proposal of Lujinxingaceae fam. nov.</title>
        <authorList>
            <person name="Guo L.-Y."/>
            <person name="Li C.-M."/>
            <person name="Wang S."/>
            <person name="Du Z.-J."/>
        </authorList>
    </citation>
    <scope>NUCLEOTIDE SEQUENCE [LARGE SCALE GENOMIC DNA]</scope>
    <source>
        <strain evidence="3 4">FA350</strain>
    </source>
</reference>
<gene>
    <name evidence="3" type="ORF">DN745_16905</name>
</gene>
<dbReference type="KEGG" id="bsed:DN745_16905"/>
<proteinExistence type="predicted"/>
<feature type="region of interest" description="Disordered" evidence="1">
    <location>
        <begin position="162"/>
        <end position="202"/>
    </location>
</feature>
<dbReference type="RefSeq" id="WP_111336678.1">
    <property type="nucleotide sequence ID" value="NZ_CP030032.1"/>
</dbReference>
<protein>
    <submittedName>
        <fullName evidence="3">Uncharacterized protein</fullName>
    </submittedName>
</protein>
<feature type="compositionally biased region" description="Acidic residues" evidence="1">
    <location>
        <begin position="189"/>
        <end position="202"/>
    </location>
</feature>
<evidence type="ECO:0000313" key="3">
    <source>
        <dbReference type="EMBL" id="AWV90910.1"/>
    </source>
</evidence>
<evidence type="ECO:0000256" key="1">
    <source>
        <dbReference type="SAM" id="MobiDB-lite"/>
    </source>
</evidence>
<evidence type="ECO:0000313" key="4">
    <source>
        <dbReference type="Proteomes" id="UP000249799"/>
    </source>
</evidence>
<feature type="signal peptide" evidence="2">
    <location>
        <begin position="1"/>
        <end position="32"/>
    </location>
</feature>
<keyword evidence="2" id="KW-0732">Signal</keyword>
<feature type="chain" id="PRO_5043938175" evidence="2">
    <location>
        <begin position="33"/>
        <end position="202"/>
    </location>
</feature>
<dbReference type="Proteomes" id="UP000249799">
    <property type="component" value="Chromosome"/>
</dbReference>
<evidence type="ECO:0000256" key="2">
    <source>
        <dbReference type="SAM" id="SignalP"/>
    </source>
</evidence>
<dbReference type="OrthoDB" id="5519551at2"/>
<name>A0A2Z4FPS9_9DELT</name>
<organism evidence="3 4">
    <name type="scientific">Bradymonas sediminis</name>
    <dbReference type="NCBI Taxonomy" id="1548548"/>
    <lineage>
        <taxon>Bacteria</taxon>
        <taxon>Deltaproteobacteria</taxon>
        <taxon>Bradymonadales</taxon>
        <taxon>Bradymonadaceae</taxon>
        <taxon>Bradymonas</taxon>
    </lineage>
</organism>